<dbReference type="InterPro" id="IPR043042">
    <property type="entry name" value="PLipase_B-like_dom3"/>
</dbReference>
<dbReference type="InterPro" id="IPR043040">
    <property type="entry name" value="PLipase_B-like_dom1"/>
</dbReference>
<keyword evidence="4 7" id="KW-0442">Lipid degradation</keyword>
<feature type="signal peptide" evidence="7">
    <location>
        <begin position="1"/>
        <end position="25"/>
    </location>
</feature>
<keyword evidence="2 7" id="KW-0732">Signal</keyword>
<feature type="chain" id="PRO_5041784197" description="Phospholipase B-like" evidence="7">
    <location>
        <begin position="26"/>
        <end position="575"/>
    </location>
</feature>
<comment type="caution">
    <text evidence="8">The sequence shown here is derived from an EMBL/GenBank/DDBJ whole genome shotgun (WGS) entry which is preliminary data.</text>
</comment>
<accession>A0AAE1BE12</accession>
<evidence type="ECO:0000313" key="8">
    <source>
        <dbReference type="EMBL" id="KAK3804160.1"/>
    </source>
</evidence>
<dbReference type="EC" id="3.1.1.-" evidence="7"/>
<proteinExistence type="inferred from homology"/>
<gene>
    <name evidence="8" type="ORF">RRG08_047627</name>
</gene>
<evidence type="ECO:0000256" key="3">
    <source>
        <dbReference type="ARBA" id="ARBA00022801"/>
    </source>
</evidence>
<comment type="function">
    <text evidence="7">Putative phospholipase.</text>
</comment>
<dbReference type="PANTHER" id="PTHR12370:SF1">
    <property type="entry name" value="PHOSPHOLIPASE B-LIKE 1"/>
    <property type="match status" value="1"/>
</dbReference>
<sequence>MLSSKVLTCFPCLAVLAGLISSATALSATASFRQSSLLSGVEAGTYHYGSVYCHFYNCTFKPDVLDFEHATAVAAFNDTLLLQGWGILDVQAGYGLKPTRQAVTSSFKDGDTVYGAGYAEGILTAHQINNQMTNFFKIWLSGESAVATRKKLREWLQAQDQWTTQKILENVGDTFWRHVNYLIQWERGLYEGYKTAAKKDPSLPARDLFEFRLLQASGSVGDLIKVVDRTQRTDWSSLKAGEILASMFDNSRCSALIKLLPGFEEIFIGHSTWFRYESTARIFKNYDMNLAGTVNRKISFSSYGGNLQSLDDFYLVGGNLAMLQTSNNIFNEKLYDLVKPQSLLTWQRVQAANWLARGGQEWTELFSRHNSGTYNNQYMVLDLRLAQTQRPLVKNTLWVAEEIPGHVESRDLTHVLRSGYFPSYNIPYFENIFNISGYPAIVEKTGNKASYELAPRAKIFRRDQGKVRTLQDMKDLLRYNDYTHEPYSEGNPIFTICARGDLDSKKPSPFGCYDTKVATVAMARQNRADIIGGPTLGSGLQPFSWTGNFSKYSHQGLPETYNFSFISVQPRFDHH</sequence>
<name>A0AAE1BE12_9GAST</name>
<dbReference type="InterPro" id="IPR007000">
    <property type="entry name" value="PLipase_B-like"/>
</dbReference>
<comment type="similarity">
    <text evidence="1 7">Belongs to the phospholipase B-like family.</text>
</comment>
<evidence type="ECO:0000256" key="6">
    <source>
        <dbReference type="ARBA" id="ARBA00023180"/>
    </source>
</evidence>
<dbReference type="Proteomes" id="UP001283361">
    <property type="component" value="Unassembled WGS sequence"/>
</dbReference>
<dbReference type="GO" id="GO:0004620">
    <property type="term" value="F:phospholipase activity"/>
    <property type="evidence" value="ECO:0007669"/>
    <property type="project" value="InterPro"/>
</dbReference>
<keyword evidence="5 7" id="KW-0443">Lipid metabolism</keyword>
<dbReference type="InterPro" id="IPR043041">
    <property type="entry name" value="PLipase_B-like_dom2"/>
</dbReference>
<evidence type="ECO:0000256" key="2">
    <source>
        <dbReference type="ARBA" id="ARBA00022729"/>
    </source>
</evidence>
<dbReference type="GO" id="GO:0009395">
    <property type="term" value="P:phospholipid catabolic process"/>
    <property type="evidence" value="ECO:0007669"/>
    <property type="project" value="TreeGrafter"/>
</dbReference>
<organism evidence="8 9">
    <name type="scientific">Elysia crispata</name>
    <name type="common">lettuce slug</name>
    <dbReference type="NCBI Taxonomy" id="231223"/>
    <lineage>
        <taxon>Eukaryota</taxon>
        <taxon>Metazoa</taxon>
        <taxon>Spiralia</taxon>
        <taxon>Lophotrochozoa</taxon>
        <taxon>Mollusca</taxon>
        <taxon>Gastropoda</taxon>
        <taxon>Heterobranchia</taxon>
        <taxon>Euthyneura</taxon>
        <taxon>Panpulmonata</taxon>
        <taxon>Sacoglossa</taxon>
        <taxon>Placobranchoidea</taxon>
        <taxon>Plakobranchidae</taxon>
        <taxon>Elysia</taxon>
    </lineage>
</organism>
<dbReference type="Gene3D" id="1.10.439.20">
    <property type="entry name" value="Phospholipase B-like, domain 2"/>
    <property type="match status" value="1"/>
</dbReference>
<dbReference type="Pfam" id="PF04916">
    <property type="entry name" value="Phospholip_B"/>
    <property type="match status" value="1"/>
</dbReference>
<keyword evidence="6" id="KW-0325">Glycoprotein</keyword>
<evidence type="ECO:0000313" key="9">
    <source>
        <dbReference type="Proteomes" id="UP001283361"/>
    </source>
</evidence>
<evidence type="ECO:0000256" key="4">
    <source>
        <dbReference type="ARBA" id="ARBA00022963"/>
    </source>
</evidence>
<dbReference type="Gene3D" id="2.10.70.60">
    <property type="entry name" value="Phospholipase B-like, domain 1"/>
    <property type="match status" value="1"/>
</dbReference>
<protein>
    <recommendedName>
        <fullName evidence="7">Phospholipase B-like</fullName>
        <ecNumber evidence="7">3.1.1.-</ecNumber>
    </recommendedName>
</protein>
<evidence type="ECO:0000256" key="1">
    <source>
        <dbReference type="ARBA" id="ARBA00007835"/>
    </source>
</evidence>
<evidence type="ECO:0000256" key="5">
    <source>
        <dbReference type="ARBA" id="ARBA00023098"/>
    </source>
</evidence>
<keyword evidence="9" id="KW-1185">Reference proteome</keyword>
<dbReference type="AlphaFoldDB" id="A0AAE1BE12"/>
<dbReference type="PANTHER" id="PTHR12370">
    <property type="entry name" value="PHOSPHOLIPASE B-RELATED"/>
    <property type="match status" value="1"/>
</dbReference>
<dbReference type="Gene3D" id="3.60.60.20">
    <property type="match status" value="1"/>
</dbReference>
<dbReference type="EMBL" id="JAWDGP010000039">
    <property type="protein sequence ID" value="KAK3804160.1"/>
    <property type="molecule type" value="Genomic_DNA"/>
</dbReference>
<reference evidence="8" key="1">
    <citation type="journal article" date="2023" name="G3 (Bethesda)">
        <title>A reference genome for the long-term kleptoplast-retaining sea slug Elysia crispata morphotype clarki.</title>
        <authorList>
            <person name="Eastman K.E."/>
            <person name="Pendleton A.L."/>
            <person name="Shaikh M.A."/>
            <person name="Suttiyut T."/>
            <person name="Ogas R."/>
            <person name="Tomko P."/>
            <person name="Gavelis G."/>
            <person name="Widhalm J.R."/>
            <person name="Wisecaver J.H."/>
        </authorList>
    </citation>
    <scope>NUCLEOTIDE SEQUENCE</scope>
    <source>
        <strain evidence="8">ECLA1</strain>
    </source>
</reference>
<dbReference type="GO" id="GO:0005576">
    <property type="term" value="C:extracellular region"/>
    <property type="evidence" value="ECO:0007669"/>
    <property type="project" value="TreeGrafter"/>
</dbReference>
<keyword evidence="3 7" id="KW-0378">Hydrolase</keyword>
<evidence type="ECO:0000256" key="7">
    <source>
        <dbReference type="RuleBase" id="RU364138"/>
    </source>
</evidence>